<reference evidence="7" key="1">
    <citation type="submission" date="2020-12" db="EMBL/GenBank/DDBJ databases">
        <title>The genome sequence of Inhella sp. 1Y17.</title>
        <authorList>
            <person name="Liu Y."/>
        </authorList>
    </citation>
    <scope>NUCLEOTIDE SEQUENCE</scope>
    <source>
        <strain evidence="7">1Y17</strain>
    </source>
</reference>
<dbReference type="SUPFAM" id="SSF55469">
    <property type="entry name" value="FMN-dependent nitroreductase-like"/>
    <property type="match status" value="1"/>
</dbReference>
<dbReference type="PANTHER" id="PTHR43673:SF2">
    <property type="entry name" value="NITROREDUCTASE"/>
    <property type="match status" value="1"/>
</dbReference>
<evidence type="ECO:0000256" key="5">
    <source>
        <dbReference type="ARBA" id="ARBA00023002"/>
    </source>
</evidence>
<evidence type="ECO:0000313" key="7">
    <source>
        <dbReference type="EMBL" id="MBH9579135.1"/>
    </source>
</evidence>
<dbReference type="Gene3D" id="3.40.109.10">
    <property type="entry name" value="NADH Oxidase"/>
    <property type="match status" value="1"/>
</dbReference>
<dbReference type="GO" id="GO:0016491">
    <property type="term" value="F:oxidoreductase activity"/>
    <property type="evidence" value="ECO:0007669"/>
    <property type="project" value="UniProtKB-KW"/>
</dbReference>
<evidence type="ECO:0000256" key="4">
    <source>
        <dbReference type="ARBA" id="ARBA00022643"/>
    </source>
</evidence>
<keyword evidence="5" id="KW-0560">Oxidoreductase</keyword>
<keyword evidence="8" id="KW-1185">Reference proteome</keyword>
<evidence type="ECO:0000256" key="1">
    <source>
        <dbReference type="ARBA" id="ARBA00001917"/>
    </source>
</evidence>
<proteinExistence type="inferred from homology"/>
<dbReference type="InterPro" id="IPR029479">
    <property type="entry name" value="Nitroreductase"/>
</dbReference>
<dbReference type="RefSeq" id="WP_198112903.1">
    <property type="nucleotide sequence ID" value="NZ_JAEDAK010000018.1"/>
</dbReference>
<dbReference type="PANTHER" id="PTHR43673">
    <property type="entry name" value="NAD(P)H NITROREDUCTASE YDGI-RELATED"/>
    <property type="match status" value="1"/>
</dbReference>
<sequence>MTLSEPLPAADVLSLLLRERRSVRAFLPRPVERALIERLLADAARAPSGANLQPWQVHVLTGASLQQVVQRAQAIHHDPEQAVPLQAEYRYYPADWKPEYAARRRKIGLDLYALLGIGKGDKARMHEQHGRNYAFFGAPVGLLFTIDRSLTQGSWLDCGMFMQNLMLAARAQGLDTCVQAAWIHYHAQLAEWLALPPEQMLLCGMALGYADPEAPENCLVTERAPVARFTTFHD</sequence>
<name>A0A931JAN7_9BURK</name>
<gene>
    <name evidence="7" type="ORF">I7X39_19760</name>
</gene>
<dbReference type="EMBL" id="JAEDAK010000018">
    <property type="protein sequence ID" value="MBH9579135.1"/>
    <property type="molecule type" value="Genomic_DNA"/>
</dbReference>
<protein>
    <submittedName>
        <fullName evidence="7">Nitroreductase</fullName>
    </submittedName>
</protein>
<dbReference type="Pfam" id="PF00881">
    <property type="entry name" value="Nitroreductase"/>
    <property type="match status" value="1"/>
</dbReference>
<feature type="domain" description="Nitroreductase" evidence="6">
    <location>
        <begin position="17"/>
        <end position="209"/>
    </location>
</feature>
<keyword evidence="3" id="KW-0285">Flavoprotein</keyword>
<comment type="cofactor">
    <cofactor evidence="1">
        <name>FMN</name>
        <dbReference type="ChEBI" id="CHEBI:58210"/>
    </cofactor>
</comment>
<evidence type="ECO:0000313" key="8">
    <source>
        <dbReference type="Proteomes" id="UP000613266"/>
    </source>
</evidence>
<evidence type="ECO:0000256" key="3">
    <source>
        <dbReference type="ARBA" id="ARBA00022630"/>
    </source>
</evidence>
<dbReference type="CDD" id="cd02136">
    <property type="entry name" value="PnbA_NfnB-like"/>
    <property type="match status" value="1"/>
</dbReference>
<dbReference type="InterPro" id="IPR000415">
    <property type="entry name" value="Nitroreductase-like"/>
</dbReference>
<dbReference type="AlphaFoldDB" id="A0A931JAN7"/>
<comment type="similarity">
    <text evidence="2">Belongs to the nitroreductase family.</text>
</comment>
<accession>A0A931JAN7</accession>
<organism evidence="7 8">
    <name type="scientific">Inhella proteolytica</name>
    <dbReference type="NCBI Taxonomy" id="2795029"/>
    <lineage>
        <taxon>Bacteria</taxon>
        <taxon>Pseudomonadati</taxon>
        <taxon>Pseudomonadota</taxon>
        <taxon>Betaproteobacteria</taxon>
        <taxon>Burkholderiales</taxon>
        <taxon>Sphaerotilaceae</taxon>
        <taxon>Inhella</taxon>
    </lineage>
</organism>
<comment type="caution">
    <text evidence="7">The sequence shown here is derived from an EMBL/GenBank/DDBJ whole genome shotgun (WGS) entry which is preliminary data.</text>
</comment>
<evidence type="ECO:0000259" key="6">
    <source>
        <dbReference type="Pfam" id="PF00881"/>
    </source>
</evidence>
<dbReference type="Proteomes" id="UP000613266">
    <property type="component" value="Unassembled WGS sequence"/>
</dbReference>
<keyword evidence="4" id="KW-0288">FMN</keyword>
<evidence type="ECO:0000256" key="2">
    <source>
        <dbReference type="ARBA" id="ARBA00007118"/>
    </source>
</evidence>